<proteinExistence type="predicted"/>
<dbReference type="RefSeq" id="WP_084068803.1">
    <property type="nucleotide sequence ID" value="NZ_FWXY01000009.1"/>
</dbReference>
<evidence type="ECO:0000313" key="1">
    <source>
        <dbReference type="EMBL" id="SMC74818.1"/>
    </source>
</evidence>
<keyword evidence="2" id="KW-1185">Reference proteome</keyword>
<reference evidence="1 2" key="1">
    <citation type="submission" date="2017-04" db="EMBL/GenBank/DDBJ databases">
        <authorList>
            <person name="Afonso C.L."/>
            <person name="Miller P.J."/>
            <person name="Scott M.A."/>
            <person name="Spackman E."/>
            <person name="Goraichik I."/>
            <person name="Dimitrov K.M."/>
            <person name="Suarez D.L."/>
            <person name="Swayne D.E."/>
        </authorList>
    </citation>
    <scope>NUCLEOTIDE SEQUENCE [LARGE SCALE GENOMIC DNA]</scope>
    <source>
        <strain evidence="1 2">DSM 3385</strain>
    </source>
</reference>
<accession>A0A1W2BQI1</accession>
<evidence type="ECO:0000313" key="2">
    <source>
        <dbReference type="Proteomes" id="UP000192418"/>
    </source>
</evidence>
<name>A0A1W2BQI1_9BACT</name>
<dbReference type="Proteomes" id="UP000192418">
    <property type="component" value="Unassembled WGS sequence"/>
</dbReference>
<organism evidence="1 2">
    <name type="scientific">Desulfocicer vacuolatum DSM 3385</name>
    <dbReference type="NCBI Taxonomy" id="1121400"/>
    <lineage>
        <taxon>Bacteria</taxon>
        <taxon>Pseudomonadati</taxon>
        <taxon>Thermodesulfobacteriota</taxon>
        <taxon>Desulfobacteria</taxon>
        <taxon>Desulfobacterales</taxon>
        <taxon>Desulfobacteraceae</taxon>
        <taxon>Desulfocicer</taxon>
    </lineage>
</organism>
<dbReference type="AlphaFoldDB" id="A0A1W2BQI1"/>
<protein>
    <submittedName>
        <fullName evidence="1">Uncharacterized protein</fullName>
    </submittedName>
</protein>
<gene>
    <name evidence="1" type="ORF">SAMN02746065_10933</name>
</gene>
<sequence>MVLAKKRQQIWPGEVALEPQEVMPKVLRGDFTQEELEQELNLLGLCTLSLGKLKLVADILHVESCVTDHEPFEF</sequence>
<dbReference type="EMBL" id="FWXY01000009">
    <property type="protein sequence ID" value="SMC74818.1"/>
    <property type="molecule type" value="Genomic_DNA"/>
</dbReference>